<proteinExistence type="predicted"/>
<evidence type="ECO:0000256" key="1">
    <source>
        <dbReference type="SAM" id="Coils"/>
    </source>
</evidence>
<dbReference type="PROSITE" id="PS51642">
    <property type="entry name" value="HEMOPEXIN_2"/>
    <property type="match status" value="3"/>
</dbReference>
<accession>A0A5S9IL04</accession>
<dbReference type="InterPro" id="IPR018487">
    <property type="entry name" value="Hemopexin-like_repeat"/>
</dbReference>
<keyword evidence="1" id="KW-0175">Coiled coil</keyword>
<gene>
    <name evidence="2" type="ORF">UABAM_01343</name>
</gene>
<dbReference type="EMBL" id="AP019860">
    <property type="protein sequence ID" value="BBM83000.1"/>
    <property type="molecule type" value="Genomic_DNA"/>
</dbReference>
<keyword evidence="3" id="KW-1185">Reference proteome</keyword>
<dbReference type="Proteomes" id="UP000326354">
    <property type="component" value="Chromosome"/>
</dbReference>
<dbReference type="SMART" id="SM00120">
    <property type="entry name" value="HX"/>
    <property type="match status" value="4"/>
</dbReference>
<protein>
    <submittedName>
        <fullName evidence="2">Uncharacterized protein</fullName>
    </submittedName>
</protein>
<feature type="coiled-coil region" evidence="1">
    <location>
        <begin position="93"/>
        <end position="123"/>
    </location>
</feature>
<dbReference type="Pfam" id="PF00045">
    <property type="entry name" value="Hemopexin"/>
    <property type="match status" value="3"/>
</dbReference>
<evidence type="ECO:0000313" key="2">
    <source>
        <dbReference type="EMBL" id="BBM83000.1"/>
    </source>
</evidence>
<name>A0A5S9IL04_UABAM</name>
<evidence type="ECO:0000313" key="3">
    <source>
        <dbReference type="Proteomes" id="UP000326354"/>
    </source>
</evidence>
<sequence>MSKSGAIARNCFHYPSVRTIVTVVRNRHRDDYGYGYDYVYRYGYDYDLSKTFVVLESTNLLGVLRMFRTMLIVLFCTTVLFSQDTTFEMIYKIKTLEDKVKILEKQLERLEYLELRVLELEKRLNDKHAVEQPVEIQPVPPVTPPQQGINAICSWQSRGSYYFFKGNKYVKQGNQASAAKAIAANWNGLWSDVDAAIEFNNNKIYFFKGRHYRTYDMKTYKLGKKNNIASNWSGLWSSGIDAAVRWGDNIYFFKGSQYLSYSMKTYKSSAPKPIAGNWSGLWANGIDAGVTWNNGYIYFFKGSEFMRYNQKTYKTEGPWPISSWKGLDF</sequence>
<dbReference type="AlphaFoldDB" id="A0A5S9IL04"/>
<dbReference type="InterPro" id="IPR036375">
    <property type="entry name" value="Hemopexin-like_dom_sf"/>
</dbReference>
<organism evidence="2 3">
    <name type="scientific">Uabimicrobium amorphum</name>
    <dbReference type="NCBI Taxonomy" id="2596890"/>
    <lineage>
        <taxon>Bacteria</taxon>
        <taxon>Pseudomonadati</taxon>
        <taxon>Planctomycetota</taxon>
        <taxon>Candidatus Uabimicrobiia</taxon>
        <taxon>Candidatus Uabimicrobiales</taxon>
        <taxon>Candidatus Uabimicrobiaceae</taxon>
        <taxon>Candidatus Uabimicrobium</taxon>
    </lineage>
</organism>
<dbReference type="SUPFAM" id="SSF50923">
    <property type="entry name" value="Hemopexin-like domain"/>
    <property type="match status" value="1"/>
</dbReference>
<dbReference type="Gene3D" id="2.110.10.10">
    <property type="entry name" value="Hemopexin-like domain"/>
    <property type="match status" value="2"/>
</dbReference>
<dbReference type="KEGG" id="uam:UABAM_01343"/>
<reference evidence="2 3" key="1">
    <citation type="submission" date="2019-08" db="EMBL/GenBank/DDBJ databases">
        <title>Complete genome sequence of Candidatus Uab amorphum.</title>
        <authorList>
            <person name="Shiratori T."/>
            <person name="Suzuki S."/>
            <person name="Kakizawa Y."/>
            <person name="Ishida K."/>
        </authorList>
    </citation>
    <scope>NUCLEOTIDE SEQUENCE [LARGE SCALE GENOMIC DNA]</scope>
    <source>
        <strain evidence="2 3">SRT547</strain>
    </source>
</reference>